<evidence type="ECO:0000256" key="1">
    <source>
        <dbReference type="SAM" id="MobiDB-lite"/>
    </source>
</evidence>
<feature type="compositionally biased region" description="Low complexity" evidence="1">
    <location>
        <begin position="259"/>
        <end position="268"/>
    </location>
</feature>
<feature type="region of interest" description="Disordered" evidence="1">
    <location>
        <begin position="259"/>
        <end position="280"/>
    </location>
</feature>
<feature type="domain" description="SCA7" evidence="2">
    <location>
        <begin position="347"/>
        <end position="414"/>
    </location>
</feature>
<sequence>MPLPSAWEKIVAKPWSSLMPLAGTSTDNPPASTTKRNGELVSPSSRRNHQNDKPSSPTTSVESPPFLLTHSKRLNRADMTIYGFCPAAERLALLPCGYCGDKFKCPALVDHIRLRHAEAKKPIPRCSSSSYSDKKKSPAHSGNRGRGGRFAKDKEKSEVDPAAPQVSQSDKSPEWTSKNELKRVETSQRSEREIPVTSVIPQFLLKTSAETVKESSRNSKAKLRKLKQSQPSETPPLYLIANSPPQLEKVAALPVQKSIVESSSGGRSSSKEKSKTETLSKKAKIDCNSDVETVLFTPKIETNDPADSKLLLLPSDPPMLTQEVISEVKTAEKTPETKRRKRQKGGNTRGGRVYDPDAHCGVIAKDGSRPCTRSLACRLHSIALRKAVKGRSRPFDVLLRREDVVIDRSKTSMDVVNQNNSSLDVDMVNSLINHPVGIKVSPELLSDFEVKPKIGEVKSVESNAKLSLPVSIKNLNLWSQLQQSPQHSDSLLSGLPVEAGNFSQPNSAVGLLNTFINNRRIKREPFSNESSASAMPAPSSSRDSMPQRGNSEPLHSSSQPLRSCNHLLPGYRRAGSLHTTSLSVPRMFRDRARTKLNERKAPPRTHLLGLKSGNVGLDVLTDFRKRLDLLKIPNKSVIAAMPNVAALVDSGSASGSHVVTKPLNLFGPMNGTTVLPLAIVQPSSSSSSTSSSPAVVGLLREEVVRLEPPGTHFFTPSGPIAFSFNGALSANQLALRNPRLMAPRGAPKPIAGSSSASGIVYLQRTLKTVH</sequence>
<feature type="compositionally biased region" description="Basic and acidic residues" evidence="1">
    <location>
        <begin position="150"/>
        <end position="159"/>
    </location>
</feature>
<feature type="region of interest" description="Disordered" evidence="1">
    <location>
        <begin position="120"/>
        <end position="193"/>
    </location>
</feature>
<evidence type="ECO:0000313" key="3">
    <source>
        <dbReference type="EMBL" id="BES98498.1"/>
    </source>
</evidence>
<feature type="region of interest" description="Disordered" evidence="1">
    <location>
        <begin position="209"/>
        <end position="239"/>
    </location>
</feature>
<evidence type="ECO:0000313" key="4">
    <source>
        <dbReference type="Proteomes" id="UP001307889"/>
    </source>
</evidence>
<evidence type="ECO:0000259" key="2">
    <source>
        <dbReference type="PROSITE" id="PS51505"/>
    </source>
</evidence>
<feature type="region of interest" description="Disordered" evidence="1">
    <location>
        <begin position="523"/>
        <end position="567"/>
    </location>
</feature>
<feature type="region of interest" description="Disordered" evidence="1">
    <location>
        <begin position="327"/>
        <end position="352"/>
    </location>
</feature>
<dbReference type="InterPro" id="IPR013243">
    <property type="entry name" value="SCA7_dom"/>
</dbReference>
<reference evidence="3 4" key="1">
    <citation type="submission" date="2023-09" db="EMBL/GenBank/DDBJ databases">
        <title>Nesidiocoris tenuis whole genome shotgun sequence.</title>
        <authorList>
            <person name="Shibata T."/>
            <person name="Shimoda M."/>
            <person name="Kobayashi T."/>
            <person name="Uehara T."/>
        </authorList>
    </citation>
    <scope>NUCLEOTIDE SEQUENCE [LARGE SCALE GENOMIC DNA]</scope>
    <source>
        <strain evidence="3 4">Japan</strain>
    </source>
</reference>
<proteinExistence type="predicted"/>
<protein>
    <recommendedName>
        <fullName evidence="2">SCA7 domain-containing protein</fullName>
    </recommendedName>
</protein>
<dbReference type="Gene3D" id="6.10.140.1270">
    <property type="match status" value="1"/>
</dbReference>
<accession>A0ABN7B2L8</accession>
<name>A0ABN7B2L8_9HEMI</name>
<feature type="compositionally biased region" description="Basic and acidic residues" evidence="1">
    <location>
        <begin position="269"/>
        <end position="280"/>
    </location>
</feature>
<feature type="compositionally biased region" description="Polar residues" evidence="1">
    <location>
        <begin position="547"/>
        <end position="562"/>
    </location>
</feature>
<gene>
    <name evidence="3" type="ORF">NTJ_11312</name>
</gene>
<feature type="compositionally biased region" description="Basic and acidic residues" evidence="1">
    <location>
        <begin position="171"/>
        <end position="193"/>
    </location>
</feature>
<dbReference type="EMBL" id="AP028917">
    <property type="protein sequence ID" value="BES98498.1"/>
    <property type="molecule type" value="Genomic_DNA"/>
</dbReference>
<dbReference type="InterPro" id="IPR052237">
    <property type="entry name" value="Ataxin-7-like_regulator"/>
</dbReference>
<dbReference type="PANTHER" id="PTHR15117">
    <property type="entry name" value="ATAXIN 7 RELATED"/>
    <property type="match status" value="1"/>
</dbReference>
<dbReference type="Proteomes" id="UP001307889">
    <property type="component" value="Chromosome 9"/>
</dbReference>
<dbReference type="Pfam" id="PF08313">
    <property type="entry name" value="SCA7"/>
    <property type="match status" value="1"/>
</dbReference>
<keyword evidence="4" id="KW-1185">Reference proteome</keyword>
<feature type="compositionally biased region" description="Polar residues" evidence="1">
    <location>
        <begin position="23"/>
        <end position="35"/>
    </location>
</feature>
<organism evidence="3 4">
    <name type="scientific">Nesidiocoris tenuis</name>
    <dbReference type="NCBI Taxonomy" id="355587"/>
    <lineage>
        <taxon>Eukaryota</taxon>
        <taxon>Metazoa</taxon>
        <taxon>Ecdysozoa</taxon>
        <taxon>Arthropoda</taxon>
        <taxon>Hexapoda</taxon>
        <taxon>Insecta</taxon>
        <taxon>Pterygota</taxon>
        <taxon>Neoptera</taxon>
        <taxon>Paraneoptera</taxon>
        <taxon>Hemiptera</taxon>
        <taxon>Heteroptera</taxon>
        <taxon>Panheteroptera</taxon>
        <taxon>Cimicomorpha</taxon>
        <taxon>Miridae</taxon>
        <taxon>Dicyphina</taxon>
        <taxon>Nesidiocoris</taxon>
    </lineage>
</organism>
<dbReference type="PROSITE" id="PS51505">
    <property type="entry name" value="SCA7"/>
    <property type="match status" value="1"/>
</dbReference>
<feature type="region of interest" description="Disordered" evidence="1">
    <location>
        <begin position="18"/>
        <end position="67"/>
    </location>
</feature>
<dbReference type="PANTHER" id="PTHR15117:SF24">
    <property type="entry name" value="SCA7 DOMAIN-CONTAINING PROTEIN"/>
    <property type="match status" value="1"/>
</dbReference>
<feature type="compositionally biased region" description="Low complexity" evidence="1">
    <location>
        <begin position="530"/>
        <end position="546"/>
    </location>
</feature>
<feature type="compositionally biased region" description="Low complexity" evidence="1">
    <location>
        <begin position="54"/>
        <end position="65"/>
    </location>
</feature>